<proteinExistence type="predicted"/>
<name>A0A5J4WZ98_9EUKA</name>
<feature type="region of interest" description="Disordered" evidence="2">
    <location>
        <begin position="146"/>
        <end position="193"/>
    </location>
</feature>
<feature type="compositionally biased region" description="Basic and acidic residues" evidence="2">
    <location>
        <begin position="158"/>
        <end position="193"/>
    </location>
</feature>
<keyword evidence="1" id="KW-0175">Coiled coil</keyword>
<dbReference type="EMBL" id="SNRW01000602">
    <property type="protein sequence ID" value="KAA6400200.1"/>
    <property type="molecule type" value="Genomic_DNA"/>
</dbReference>
<dbReference type="Proteomes" id="UP000324800">
    <property type="component" value="Unassembled WGS sequence"/>
</dbReference>
<accession>A0A5J4WZ98</accession>
<evidence type="ECO:0000313" key="3">
    <source>
        <dbReference type="EMBL" id="KAA6400200.1"/>
    </source>
</evidence>
<dbReference type="AlphaFoldDB" id="A0A5J4WZ98"/>
<feature type="compositionally biased region" description="Basic and acidic residues" evidence="2">
    <location>
        <begin position="378"/>
        <end position="406"/>
    </location>
</feature>
<protein>
    <submittedName>
        <fullName evidence="3">Uncharacterized protein</fullName>
    </submittedName>
</protein>
<gene>
    <name evidence="3" type="ORF">EZS28_004269</name>
</gene>
<feature type="region of interest" description="Disordered" evidence="2">
    <location>
        <begin position="378"/>
        <end position="414"/>
    </location>
</feature>
<feature type="region of interest" description="Disordered" evidence="2">
    <location>
        <begin position="21"/>
        <end position="50"/>
    </location>
</feature>
<feature type="compositionally biased region" description="Basic residues" evidence="2">
    <location>
        <begin position="148"/>
        <end position="157"/>
    </location>
</feature>
<evidence type="ECO:0000256" key="1">
    <source>
        <dbReference type="SAM" id="Coils"/>
    </source>
</evidence>
<evidence type="ECO:0000256" key="2">
    <source>
        <dbReference type="SAM" id="MobiDB-lite"/>
    </source>
</evidence>
<evidence type="ECO:0000313" key="4">
    <source>
        <dbReference type="Proteomes" id="UP000324800"/>
    </source>
</evidence>
<feature type="coiled-coil region" evidence="1">
    <location>
        <begin position="312"/>
        <end position="339"/>
    </location>
</feature>
<reference evidence="3 4" key="1">
    <citation type="submission" date="2019-03" db="EMBL/GenBank/DDBJ databases">
        <title>Single cell metagenomics reveals metabolic interactions within the superorganism composed of flagellate Streblomastix strix and complex community of Bacteroidetes bacteria on its surface.</title>
        <authorList>
            <person name="Treitli S.C."/>
            <person name="Kolisko M."/>
            <person name="Husnik F."/>
            <person name="Keeling P."/>
            <person name="Hampl V."/>
        </authorList>
    </citation>
    <scope>NUCLEOTIDE SEQUENCE [LARGE SCALE GENOMIC DNA]</scope>
    <source>
        <strain evidence="3">ST1C</strain>
    </source>
</reference>
<comment type="caution">
    <text evidence="3">The sequence shown here is derived from an EMBL/GenBank/DDBJ whole genome shotgun (WGS) entry which is preliminary data.</text>
</comment>
<organism evidence="3 4">
    <name type="scientific">Streblomastix strix</name>
    <dbReference type="NCBI Taxonomy" id="222440"/>
    <lineage>
        <taxon>Eukaryota</taxon>
        <taxon>Metamonada</taxon>
        <taxon>Preaxostyla</taxon>
        <taxon>Oxymonadida</taxon>
        <taxon>Streblomastigidae</taxon>
        <taxon>Streblomastix</taxon>
    </lineage>
</organism>
<sequence>MSPNYGVTDLNAGCQWGREIQQEREKKKQLQKNVRQGFNAIPEKDGDFKKLNDDNNNNNNNIEFIDSFQEQDQNSINDQYDYTRADSVFEDSFNLDIDEGHTFQDVIDRLCTDDHAMSQYLSMAKLKTEEQAMLDNMNQILQAQAEMKKKRKRLGRKQSKDSQDQNKEEVNQDKQDKDKEQEQDVEPDRDGSYIRKLLQKRINAKLEQENDAQPITLPLVNPIALINQSNNASNTKQNAISNINNNNNNNINNNNINNNNNNIIITNTNTNAFNHKSNIHTTSDHSLHIRFSLSNISTSAASQSSMSSTEILQIEKKQKEEIKQERERERKEEERLTGRKIRGDCWMTEDEKLEIEEREYEREWEQDMEKQKLMQMKKMMEMEQEQEKEQEKEQQKEQEKEQKLEIEVELDDNL</sequence>